<accession>A0A3S3QMT2</accession>
<sequence length="156" mass="17891">FTDYQCFQCSKAHFFLRLLVDKYPDKIRLVHYHYPMDEKFNTVLVKEPFHTGSGMLALLTIAAAGQNKFWEANDALYAVIQNGITTFNIKEFSEKIQLDAEQLKKDMHSESALKRVESDIRTGLKNNILGTPSFIVGDKMYAGRLPNEILDIINEE</sequence>
<feature type="non-terminal residue" evidence="2">
    <location>
        <position position="1"/>
    </location>
</feature>
<comment type="caution">
    <text evidence="2">The sequence shown here is derived from an EMBL/GenBank/DDBJ whole genome shotgun (WGS) entry which is preliminary data.</text>
</comment>
<dbReference type="Gene3D" id="3.40.30.10">
    <property type="entry name" value="Glutaredoxin"/>
    <property type="match status" value="1"/>
</dbReference>
<dbReference type="InterPro" id="IPR036249">
    <property type="entry name" value="Thioredoxin-like_sf"/>
</dbReference>
<dbReference type="AlphaFoldDB" id="A0A3S3QMT2"/>
<dbReference type="GO" id="GO:0016491">
    <property type="term" value="F:oxidoreductase activity"/>
    <property type="evidence" value="ECO:0007669"/>
    <property type="project" value="InterPro"/>
</dbReference>
<dbReference type="EMBL" id="MTKP01000101">
    <property type="protein sequence ID" value="RWX48885.1"/>
    <property type="molecule type" value="Genomic_DNA"/>
</dbReference>
<evidence type="ECO:0000313" key="2">
    <source>
        <dbReference type="EMBL" id="RWX48885.1"/>
    </source>
</evidence>
<keyword evidence="3" id="KW-1185">Reference proteome</keyword>
<evidence type="ECO:0000313" key="3">
    <source>
        <dbReference type="Proteomes" id="UP000288086"/>
    </source>
</evidence>
<feature type="domain" description="DSBA-like thioredoxin" evidence="1">
    <location>
        <begin position="1"/>
        <end position="144"/>
    </location>
</feature>
<dbReference type="SUPFAM" id="SSF52833">
    <property type="entry name" value="Thioredoxin-like"/>
    <property type="match status" value="1"/>
</dbReference>
<proteinExistence type="predicted"/>
<name>A0A3S3QMT2_9BACT</name>
<gene>
    <name evidence="2" type="ORF">VT98_11013</name>
</gene>
<evidence type="ECO:0000259" key="1">
    <source>
        <dbReference type="Pfam" id="PF01323"/>
    </source>
</evidence>
<dbReference type="InterPro" id="IPR001853">
    <property type="entry name" value="DSBA-like_thioredoxin_dom"/>
</dbReference>
<reference evidence="2 3" key="1">
    <citation type="submission" date="2017-01" db="EMBL/GenBank/DDBJ databases">
        <title>The cable genome- insights into the physiology and evolution of filamentous bacteria capable of sulfide oxidation via long distance electron transfer.</title>
        <authorList>
            <person name="Schreiber L."/>
            <person name="Bjerg J.T."/>
            <person name="Boggild A."/>
            <person name="Van De Vossenberg J."/>
            <person name="Meysman F."/>
            <person name="Nielsen L.P."/>
            <person name="Schramm A."/>
            <person name="Kjeldsen K.U."/>
        </authorList>
    </citation>
    <scope>NUCLEOTIDE SEQUENCE [LARGE SCALE GENOMIC DNA]</scope>
    <source>
        <strain evidence="2">A1</strain>
    </source>
</reference>
<dbReference type="Proteomes" id="UP000288086">
    <property type="component" value="Unassembled WGS sequence"/>
</dbReference>
<protein>
    <submittedName>
        <fullName evidence="2">Thioredoxin</fullName>
    </submittedName>
</protein>
<organism evidence="2 3">
    <name type="scientific">Candidatus Electrothrix communis</name>
    <dbReference type="NCBI Taxonomy" id="1859133"/>
    <lineage>
        <taxon>Bacteria</taxon>
        <taxon>Pseudomonadati</taxon>
        <taxon>Thermodesulfobacteriota</taxon>
        <taxon>Desulfobulbia</taxon>
        <taxon>Desulfobulbales</taxon>
        <taxon>Desulfobulbaceae</taxon>
        <taxon>Candidatus Electrothrix</taxon>
    </lineage>
</organism>
<dbReference type="Pfam" id="PF01323">
    <property type="entry name" value="DSBA"/>
    <property type="match status" value="1"/>
</dbReference>